<dbReference type="InterPro" id="IPR050487">
    <property type="entry name" value="FtsQ_DivIB"/>
</dbReference>
<keyword evidence="3 8" id="KW-0132">Cell division</keyword>
<keyword evidence="4 8" id="KW-0812">Transmembrane</keyword>
<accession>A0A369AZZ4</accession>
<comment type="subcellular location">
    <subcellularLocation>
        <location evidence="8">Cell membrane</location>
        <topology evidence="8">Single-pass type II membrane protein</topology>
    </subcellularLocation>
    <subcellularLocation>
        <location evidence="1">Membrane</location>
    </subcellularLocation>
    <text evidence="8">Localizes to the division septum.</text>
</comment>
<keyword evidence="2 8" id="KW-1003">Cell membrane</keyword>
<name>A0A369AZZ4_9ENTE</name>
<evidence type="ECO:0000256" key="1">
    <source>
        <dbReference type="ARBA" id="ARBA00004370"/>
    </source>
</evidence>
<dbReference type="PANTHER" id="PTHR37820:SF1">
    <property type="entry name" value="CELL DIVISION PROTEIN FTSQ"/>
    <property type="match status" value="1"/>
</dbReference>
<protein>
    <recommendedName>
        <fullName evidence="8">Cell division protein DivIB</fullName>
    </recommendedName>
</protein>
<dbReference type="GeneID" id="63146408"/>
<dbReference type="RefSeq" id="WP_114289631.1">
    <property type="nucleotide sequence ID" value="NZ_CP122523.1"/>
</dbReference>
<comment type="caution">
    <text evidence="10">The sequence shown here is derived from an EMBL/GenBank/DDBJ whole genome shotgun (WGS) entry which is preliminary data.</text>
</comment>
<dbReference type="PROSITE" id="PS51779">
    <property type="entry name" value="POTRA"/>
    <property type="match status" value="1"/>
</dbReference>
<dbReference type="InterPro" id="IPR013685">
    <property type="entry name" value="POTRA_FtsQ_type"/>
</dbReference>
<proteinExistence type="inferred from homology"/>
<comment type="similarity">
    <text evidence="8">Belongs to the FtsQ/DivIB family. DivIB subfamily.</text>
</comment>
<evidence type="ECO:0000313" key="11">
    <source>
        <dbReference type="Proteomes" id="UP000288197"/>
    </source>
</evidence>
<dbReference type="GO" id="GO:0005886">
    <property type="term" value="C:plasma membrane"/>
    <property type="evidence" value="ECO:0007669"/>
    <property type="project" value="UniProtKB-SubCell"/>
</dbReference>
<evidence type="ECO:0000256" key="9">
    <source>
        <dbReference type="SAM" id="MobiDB-lite"/>
    </source>
</evidence>
<evidence type="ECO:0000256" key="4">
    <source>
        <dbReference type="ARBA" id="ARBA00022692"/>
    </source>
</evidence>
<dbReference type="Pfam" id="PF08478">
    <property type="entry name" value="POTRA_1"/>
    <property type="match status" value="1"/>
</dbReference>
<dbReference type="GO" id="GO:0043093">
    <property type="term" value="P:FtsZ-dependent cytokinesis"/>
    <property type="evidence" value="ECO:0007669"/>
    <property type="project" value="UniProtKB-UniRule"/>
</dbReference>
<feature type="transmembrane region" description="Helical" evidence="8">
    <location>
        <begin position="61"/>
        <end position="83"/>
    </location>
</feature>
<feature type="region of interest" description="Disordered" evidence="9">
    <location>
        <begin position="1"/>
        <end position="42"/>
    </location>
</feature>
<dbReference type="InterPro" id="IPR034746">
    <property type="entry name" value="POTRA"/>
</dbReference>
<evidence type="ECO:0000256" key="7">
    <source>
        <dbReference type="ARBA" id="ARBA00023306"/>
    </source>
</evidence>
<feature type="compositionally biased region" description="Basic and acidic residues" evidence="9">
    <location>
        <begin position="1"/>
        <end position="11"/>
    </location>
</feature>
<keyword evidence="11" id="KW-1185">Reference proteome</keyword>
<comment type="function">
    <text evidence="8">Cell division protein that may be involved in stabilizing or promoting the assembly of the division complex.</text>
</comment>
<evidence type="ECO:0000256" key="6">
    <source>
        <dbReference type="ARBA" id="ARBA00023136"/>
    </source>
</evidence>
<gene>
    <name evidence="8" type="primary">divIB</name>
    <name evidence="10" type="ORF">CBF32_07045</name>
</gene>
<dbReference type="AlphaFoldDB" id="A0A369AZZ4"/>
<organism evidence="10 11">
    <name type="scientific">Vagococcus fluvialis</name>
    <dbReference type="NCBI Taxonomy" id="2738"/>
    <lineage>
        <taxon>Bacteria</taxon>
        <taxon>Bacillati</taxon>
        <taxon>Bacillota</taxon>
        <taxon>Bacilli</taxon>
        <taxon>Lactobacillales</taxon>
        <taxon>Enterococcaceae</taxon>
        <taxon>Vagococcus</taxon>
    </lineage>
</organism>
<dbReference type="GO" id="GO:0032153">
    <property type="term" value="C:cell division site"/>
    <property type="evidence" value="ECO:0007669"/>
    <property type="project" value="UniProtKB-UniRule"/>
</dbReference>
<evidence type="ECO:0000256" key="3">
    <source>
        <dbReference type="ARBA" id="ARBA00022618"/>
    </source>
</evidence>
<dbReference type="Proteomes" id="UP000288197">
    <property type="component" value="Unassembled WGS sequence"/>
</dbReference>
<dbReference type="Pfam" id="PF03799">
    <property type="entry name" value="FtsQ_DivIB_C"/>
    <property type="match status" value="1"/>
</dbReference>
<evidence type="ECO:0000256" key="5">
    <source>
        <dbReference type="ARBA" id="ARBA00022989"/>
    </source>
</evidence>
<dbReference type="OrthoDB" id="1819027at2"/>
<dbReference type="PANTHER" id="PTHR37820">
    <property type="entry name" value="CELL DIVISION PROTEIN DIVIB"/>
    <property type="match status" value="1"/>
</dbReference>
<reference evidence="10 11" key="1">
    <citation type="submission" date="2017-05" db="EMBL/GenBank/DDBJ databases">
        <title>Vagococcus spp. assemblies.</title>
        <authorList>
            <person name="Gulvik C.A."/>
        </authorList>
    </citation>
    <scope>NUCLEOTIDE SEQUENCE [LARGE SCALE GENOMIC DNA]</scope>
    <source>
        <strain evidence="10 11">NCFB 2497</strain>
    </source>
</reference>
<dbReference type="EMBL" id="NGJX01000005">
    <property type="protein sequence ID" value="RSU02332.1"/>
    <property type="molecule type" value="Genomic_DNA"/>
</dbReference>
<keyword evidence="6 8" id="KW-0472">Membrane</keyword>
<evidence type="ECO:0000256" key="2">
    <source>
        <dbReference type="ARBA" id="ARBA00022475"/>
    </source>
</evidence>
<keyword evidence="5 8" id="KW-1133">Transmembrane helix</keyword>
<dbReference type="Gene3D" id="3.40.50.10960">
    <property type="match status" value="1"/>
</dbReference>
<dbReference type="InterPro" id="IPR026580">
    <property type="entry name" value="DivIB"/>
</dbReference>
<dbReference type="HAMAP" id="MF_00912">
    <property type="entry name" value="DivIB"/>
    <property type="match status" value="1"/>
</dbReference>
<sequence length="302" mass="34082">MTDNDNKENKPKQLLLTNSGEDSDTSQNSQKPNQDNEAGLSKLPKLSLNMRYQQTAQEKELFKRLSIILTLLAISIFITLYFISPFSKVGKIIVSGVTDSDPNKIVESSNLKVSKSLWEQYFDKKESSEQVVKNNPRVKSTKINLKGLNTLQIKVTEFSTIGYVEKEGKRFEVLSNGKLLFEESKDAVKGLPLLMNFEEGENLKEFIKAYEQMDDNIKQKIDNIESLATKTNPFRIKFKMKDGNEVIGLSTTIADKMAFYDKITAEMSYKGVIDMEAGPSGVFSYPFKTEESSETEGTSQPE</sequence>
<evidence type="ECO:0000256" key="8">
    <source>
        <dbReference type="HAMAP-Rule" id="MF_00912"/>
    </source>
</evidence>
<feature type="compositionally biased region" description="Polar residues" evidence="9">
    <location>
        <begin position="15"/>
        <end position="36"/>
    </location>
</feature>
<dbReference type="InterPro" id="IPR005548">
    <property type="entry name" value="Cell_div_FtsQ/DivIB_C"/>
</dbReference>
<evidence type="ECO:0000313" key="10">
    <source>
        <dbReference type="EMBL" id="RSU02332.1"/>
    </source>
</evidence>
<keyword evidence="7 8" id="KW-0131">Cell cycle</keyword>